<dbReference type="Pfam" id="PF20152">
    <property type="entry name" value="DUF6534"/>
    <property type="match status" value="1"/>
</dbReference>
<dbReference type="EMBL" id="JARIHO010000003">
    <property type="protein sequence ID" value="KAJ7364506.1"/>
    <property type="molecule type" value="Genomic_DNA"/>
</dbReference>
<proteinExistence type="predicted"/>
<dbReference type="AlphaFoldDB" id="A0AAD7F1Q9"/>
<evidence type="ECO:0000259" key="2">
    <source>
        <dbReference type="Pfam" id="PF20152"/>
    </source>
</evidence>
<dbReference type="Proteomes" id="UP001218218">
    <property type="component" value="Unassembled WGS sequence"/>
</dbReference>
<keyword evidence="1" id="KW-0812">Transmembrane</keyword>
<feature type="transmembrane region" description="Helical" evidence="1">
    <location>
        <begin position="235"/>
        <end position="255"/>
    </location>
</feature>
<accession>A0AAD7F1Q9</accession>
<keyword evidence="1" id="KW-1133">Transmembrane helix</keyword>
<keyword evidence="4" id="KW-1185">Reference proteome</keyword>
<evidence type="ECO:0000313" key="3">
    <source>
        <dbReference type="EMBL" id="KAJ7364506.1"/>
    </source>
</evidence>
<protein>
    <recommendedName>
        <fullName evidence="2">DUF6534 domain-containing protein</fullName>
    </recommendedName>
</protein>
<feature type="transmembrane region" description="Helical" evidence="1">
    <location>
        <begin position="20"/>
        <end position="42"/>
    </location>
</feature>
<feature type="transmembrane region" description="Helical" evidence="1">
    <location>
        <begin position="164"/>
        <end position="188"/>
    </location>
</feature>
<dbReference type="PANTHER" id="PTHR40465">
    <property type="entry name" value="CHROMOSOME 1, WHOLE GENOME SHOTGUN SEQUENCE"/>
    <property type="match status" value="1"/>
</dbReference>
<keyword evidence="1" id="KW-0472">Membrane</keyword>
<dbReference type="PANTHER" id="PTHR40465:SF1">
    <property type="entry name" value="DUF6534 DOMAIN-CONTAINING PROTEIN"/>
    <property type="match status" value="1"/>
</dbReference>
<name>A0AAD7F1Q9_9AGAR</name>
<sequence>MDPVPAVPPGFPIVQLSGPLLLANLFHWGLFGVLSVQVYMYYQAFPKDPLSTKSLVYGVYIILLVETVLLTHDAFARFGYGFSNLVALISTDLGWLDVPIMSGLISFIGQSFYAYRLHVISKSRWIPLLIVVMSLTSTIGAIFTGIFTLQAINLAHVNGRKNSVAAGVWCGASASSDIIIAVCMTYFLSKMDTGYRQTRVLISKITRLTIETGSLTALVAVIVLVLLFGFPGRTYYGTAAAVMPGLYSNCILVVLNVRCRIEGSRPTYFSSADHASGFLRFGERAGANDSHVVAIHREVLSERDSENVEMKGMGTSSLGSTRF</sequence>
<feature type="domain" description="DUF6534" evidence="2">
    <location>
        <begin position="173"/>
        <end position="258"/>
    </location>
</feature>
<feature type="transmembrane region" description="Helical" evidence="1">
    <location>
        <begin position="208"/>
        <end position="229"/>
    </location>
</feature>
<evidence type="ECO:0000256" key="1">
    <source>
        <dbReference type="SAM" id="Phobius"/>
    </source>
</evidence>
<evidence type="ECO:0000313" key="4">
    <source>
        <dbReference type="Proteomes" id="UP001218218"/>
    </source>
</evidence>
<reference evidence="3" key="1">
    <citation type="submission" date="2023-03" db="EMBL/GenBank/DDBJ databases">
        <title>Massive genome expansion in bonnet fungi (Mycena s.s.) driven by repeated elements and novel gene families across ecological guilds.</title>
        <authorList>
            <consortium name="Lawrence Berkeley National Laboratory"/>
            <person name="Harder C.B."/>
            <person name="Miyauchi S."/>
            <person name="Viragh M."/>
            <person name="Kuo A."/>
            <person name="Thoen E."/>
            <person name="Andreopoulos B."/>
            <person name="Lu D."/>
            <person name="Skrede I."/>
            <person name="Drula E."/>
            <person name="Henrissat B."/>
            <person name="Morin E."/>
            <person name="Kohler A."/>
            <person name="Barry K."/>
            <person name="LaButti K."/>
            <person name="Morin E."/>
            <person name="Salamov A."/>
            <person name="Lipzen A."/>
            <person name="Mereny Z."/>
            <person name="Hegedus B."/>
            <person name="Baldrian P."/>
            <person name="Stursova M."/>
            <person name="Weitz H."/>
            <person name="Taylor A."/>
            <person name="Grigoriev I.V."/>
            <person name="Nagy L.G."/>
            <person name="Martin F."/>
            <person name="Kauserud H."/>
        </authorList>
    </citation>
    <scope>NUCLEOTIDE SEQUENCE</scope>
    <source>
        <strain evidence="3">CBHHK002</strain>
    </source>
</reference>
<feature type="transmembrane region" description="Helical" evidence="1">
    <location>
        <begin position="54"/>
        <end position="75"/>
    </location>
</feature>
<feature type="transmembrane region" description="Helical" evidence="1">
    <location>
        <begin position="127"/>
        <end position="152"/>
    </location>
</feature>
<organism evidence="3 4">
    <name type="scientific">Mycena albidolilacea</name>
    <dbReference type="NCBI Taxonomy" id="1033008"/>
    <lineage>
        <taxon>Eukaryota</taxon>
        <taxon>Fungi</taxon>
        <taxon>Dikarya</taxon>
        <taxon>Basidiomycota</taxon>
        <taxon>Agaricomycotina</taxon>
        <taxon>Agaricomycetes</taxon>
        <taxon>Agaricomycetidae</taxon>
        <taxon>Agaricales</taxon>
        <taxon>Marasmiineae</taxon>
        <taxon>Mycenaceae</taxon>
        <taxon>Mycena</taxon>
    </lineage>
</organism>
<comment type="caution">
    <text evidence="3">The sequence shown here is derived from an EMBL/GenBank/DDBJ whole genome shotgun (WGS) entry which is preliminary data.</text>
</comment>
<gene>
    <name evidence="3" type="ORF">DFH08DRAFT_1073194</name>
</gene>
<feature type="transmembrane region" description="Helical" evidence="1">
    <location>
        <begin position="95"/>
        <end position="115"/>
    </location>
</feature>
<dbReference type="InterPro" id="IPR045339">
    <property type="entry name" value="DUF6534"/>
</dbReference>